<dbReference type="CDD" id="cd01647">
    <property type="entry name" value="RT_LTR"/>
    <property type="match status" value="1"/>
</dbReference>
<evidence type="ECO:0000256" key="1">
    <source>
        <dbReference type="ARBA" id="ARBA00010879"/>
    </source>
</evidence>
<evidence type="ECO:0000256" key="2">
    <source>
        <dbReference type="ARBA" id="ARBA00012180"/>
    </source>
</evidence>
<protein>
    <recommendedName>
        <fullName evidence="2">ribonuclease H</fullName>
        <ecNumber evidence="2">3.1.26.4</ecNumber>
    </recommendedName>
</protein>
<evidence type="ECO:0000313" key="4">
    <source>
        <dbReference type="EMBL" id="KAJ8416738.1"/>
    </source>
</evidence>
<comment type="similarity">
    <text evidence="1">Belongs to the beta type-B retroviral polymerase family. HERV class-II K(HML-2) pol subfamily.</text>
</comment>
<dbReference type="PANTHER" id="PTHR33064">
    <property type="entry name" value="POL PROTEIN"/>
    <property type="match status" value="1"/>
</dbReference>
<dbReference type="AlphaFoldDB" id="A0AAD7T9Q5"/>
<reference evidence="4" key="1">
    <citation type="journal article" date="2023" name="Science">
        <title>Genome structures resolve the early diversification of teleost fishes.</title>
        <authorList>
            <person name="Parey E."/>
            <person name="Louis A."/>
            <person name="Montfort J."/>
            <person name="Bouchez O."/>
            <person name="Roques C."/>
            <person name="Iampietro C."/>
            <person name="Lluch J."/>
            <person name="Castinel A."/>
            <person name="Donnadieu C."/>
            <person name="Desvignes T."/>
            <person name="Floi Bucao C."/>
            <person name="Jouanno E."/>
            <person name="Wen M."/>
            <person name="Mejri S."/>
            <person name="Dirks R."/>
            <person name="Jansen H."/>
            <person name="Henkel C."/>
            <person name="Chen W.J."/>
            <person name="Zahm M."/>
            <person name="Cabau C."/>
            <person name="Klopp C."/>
            <person name="Thompson A.W."/>
            <person name="Robinson-Rechavi M."/>
            <person name="Braasch I."/>
            <person name="Lecointre G."/>
            <person name="Bobe J."/>
            <person name="Postlethwait J.H."/>
            <person name="Berthelot C."/>
            <person name="Roest Crollius H."/>
            <person name="Guiguen Y."/>
        </authorList>
    </citation>
    <scope>NUCLEOTIDE SEQUENCE</scope>
    <source>
        <strain evidence="4">NC1722</strain>
    </source>
</reference>
<proteinExistence type="inferred from homology"/>
<dbReference type="EMBL" id="JAINUG010000005">
    <property type="protein sequence ID" value="KAJ8416738.1"/>
    <property type="molecule type" value="Genomic_DNA"/>
</dbReference>
<dbReference type="InterPro" id="IPR043128">
    <property type="entry name" value="Rev_trsase/Diguanyl_cyclase"/>
</dbReference>
<name>A0AAD7T9Q5_9TELE</name>
<organism evidence="4 5">
    <name type="scientific">Aldrovandia affinis</name>
    <dbReference type="NCBI Taxonomy" id="143900"/>
    <lineage>
        <taxon>Eukaryota</taxon>
        <taxon>Metazoa</taxon>
        <taxon>Chordata</taxon>
        <taxon>Craniata</taxon>
        <taxon>Vertebrata</taxon>
        <taxon>Euteleostomi</taxon>
        <taxon>Actinopterygii</taxon>
        <taxon>Neopterygii</taxon>
        <taxon>Teleostei</taxon>
        <taxon>Notacanthiformes</taxon>
        <taxon>Halosauridae</taxon>
        <taxon>Aldrovandia</taxon>
    </lineage>
</organism>
<accession>A0AAD7T9Q5</accession>
<dbReference type="GO" id="GO:0004523">
    <property type="term" value="F:RNA-DNA hybrid ribonuclease activity"/>
    <property type="evidence" value="ECO:0007669"/>
    <property type="project" value="UniProtKB-EC"/>
</dbReference>
<dbReference type="Gene3D" id="3.10.10.10">
    <property type="entry name" value="HIV Type 1 Reverse Transcriptase, subunit A, domain 1"/>
    <property type="match status" value="1"/>
</dbReference>
<evidence type="ECO:0000313" key="5">
    <source>
        <dbReference type="Proteomes" id="UP001221898"/>
    </source>
</evidence>
<feature type="domain" description="Reverse transcriptase" evidence="3">
    <location>
        <begin position="64"/>
        <end position="125"/>
    </location>
</feature>
<keyword evidence="5" id="KW-1185">Reference proteome</keyword>
<dbReference type="InterPro" id="IPR000477">
    <property type="entry name" value="RT_dom"/>
</dbReference>
<dbReference type="SUPFAM" id="SSF56672">
    <property type="entry name" value="DNA/RNA polymerases"/>
    <property type="match status" value="1"/>
</dbReference>
<comment type="caution">
    <text evidence="4">The sequence shown here is derived from an EMBL/GenBank/DDBJ whole genome shotgun (WGS) entry which is preliminary data.</text>
</comment>
<dbReference type="PANTHER" id="PTHR33064:SF37">
    <property type="entry name" value="RIBONUCLEASE H"/>
    <property type="match status" value="1"/>
</dbReference>
<dbReference type="Proteomes" id="UP001221898">
    <property type="component" value="Unassembled WGS sequence"/>
</dbReference>
<dbReference type="InterPro" id="IPR051320">
    <property type="entry name" value="Viral_Replic_Matur_Polypro"/>
</dbReference>
<dbReference type="Pfam" id="PF00078">
    <property type="entry name" value="RVT_1"/>
    <property type="match status" value="1"/>
</dbReference>
<dbReference type="Gene3D" id="3.30.70.270">
    <property type="match status" value="1"/>
</dbReference>
<gene>
    <name evidence="4" type="ORF">AAFF_G00326160</name>
</gene>
<evidence type="ECO:0000259" key="3">
    <source>
        <dbReference type="Pfam" id="PF00078"/>
    </source>
</evidence>
<sequence>MEHLGIIRRSNSPWASPLHMVPKPDGGCWPCRDYRRLNDDRPVSSPARAGFFGLTGWESHLLKVLRDLTFLYVYLDVILIATECKAEHLSHLGTLFEQLSRHGLIVNPAKCQFGLPSIDFLGHHITWDGATPQPAKMAAISDFTQPHTTKALQEFLGMPLSYISEFTTYVQHVAGKNNVVADCLSKAVVDAVHLGIDYACMATDQASDPDVQAYRMATTSLQLTDVSYEGAGDLLLCDISTGQPCPVIPESWRRQVFNAIHVISHPSRKPSQRLVAARFVWHGLQKDV</sequence>
<dbReference type="InterPro" id="IPR043502">
    <property type="entry name" value="DNA/RNA_pol_sf"/>
</dbReference>
<dbReference type="EC" id="3.1.26.4" evidence="2"/>